<dbReference type="Pfam" id="PF03572">
    <property type="entry name" value="Peptidase_S41"/>
    <property type="match status" value="1"/>
</dbReference>
<dbReference type="GO" id="GO:0004175">
    <property type="term" value="F:endopeptidase activity"/>
    <property type="evidence" value="ECO:0007669"/>
    <property type="project" value="TreeGrafter"/>
</dbReference>
<dbReference type="PANTHER" id="PTHR32060:SF30">
    <property type="entry name" value="CARBOXY-TERMINAL PROCESSING PROTEASE CTPA"/>
    <property type="match status" value="1"/>
</dbReference>
<comment type="caution">
    <text evidence="8">The sequence shown here is derived from an EMBL/GenBank/DDBJ whole genome shotgun (WGS) entry which is preliminary data.</text>
</comment>
<dbReference type="PANTHER" id="PTHR32060">
    <property type="entry name" value="TAIL-SPECIFIC PROTEASE"/>
    <property type="match status" value="1"/>
</dbReference>
<dbReference type="EMBL" id="JAJEQR010000010">
    <property type="protein sequence ID" value="MCC2230291.1"/>
    <property type="molecule type" value="Genomic_DNA"/>
</dbReference>
<dbReference type="GO" id="GO:0007165">
    <property type="term" value="P:signal transduction"/>
    <property type="evidence" value="ECO:0007669"/>
    <property type="project" value="TreeGrafter"/>
</dbReference>
<dbReference type="Gene3D" id="2.30.42.10">
    <property type="match status" value="1"/>
</dbReference>
<feature type="domain" description="PDZ" evidence="7">
    <location>
        <begin position="112"/>
        <end position="196"/>
    </location>
</feature>
<evidence type="ECO:0000313" key="8">
    <source>
        <dbReference type="EMBL" id="MCC2230291.1"/>
    </source>
</evidence>
<keyword evidence="3 5" id="KW-0378">Hydrolase</keyword>
<dbReference type="RefSeq" id="WP_308452997.1">
    <property type="nucleotide sequence ID" value="NZ_JAJEQR010000010.1"/>
</dbReference>
<accession>A0AAE3JG20</accession>
<dbReference type="Proteomes" id="UP001198182">
    <property type="component" value="Unassembled WGS sequence"/>
</dbReference>
<dbReference type="PROSITE" id="PS50106">
    <property type="entry name" value="PDZ"/>
    <property type="match status" value="1"/>
</dbReference>
<dbReference type="InterPro" id="IPR041489">
    <property type="entry name" value="PDZ_6"/>
</dbReference>
<dbReference type="Gene3D" id="3.90.226.10">
    <property type="entry name" value="2-enoyl-CoA Hydratase, Chain A, domain 1"/>
    <property type="match status" value="1"/>
</dbReference>
<feature type="signal peptide" evidence="6">
    <location>
        <begin position="1"/>
        <end position="25"/>
    </location>
</feature>
<protein>
    <submittedName>
        <fullName evidence="8">S41 family peptidase</fullName>
    </submittedName>
</protein>
<dbReference type="AlphaFoldDB" id="A0AAE3JG20"/>
<evidence type="ECO:0000256" key="1">
    <source>
        <dbReference type="ARBA" id="ARBA00009179"/>
    </source>
</evidence>
<proteinExistence type="inferred from homology"/>
<dbReference type="InterPro" id="IPR055210">
    <property type="entry name" value="CtpA/B_N"/>
</dbReference>
<evidence type="ECO:0000256" key="2">
    <source>
        <dbReference type="ARBA" id="ARBA00022670"/>
    </source>
</evidence>
<keyword evidence="4 5" id="KW-0720">Serine protease</keyword>
<dbReference type="SUPFAM" id="SSF50156">
    <property type="entry name" value="PDZ domain-like"/>
    <property type="match status" value="1"/>
</dbReference>
<dbReference type="InterPro" id="IPR001478">
    <property type="entry name" value="PDZ"/>
</dbReference>
<dbReference type="GO" id="GO:0030288">
    <property type="term" value="C:outer membrane-bounded periplasmic space"/>
    <property type="evidence" value="ECO:0007669"/>
    <property type="project" value="TreeGrafter"/>
</dbReference>
<evidence type="ECO:0000256" key="6">
    <source>
        <dbReference type="SAM" id="SignalP"/>
    </source>
</evidence>
<dbReference type="InterPro" id="IPR029045">
    <property type="entry name" value="ClpP/crotonase-like_dom_sf"/>
</dbReference>
<dbReference type="Pfam" id="PF17820">
    <property type="entry name" value="PDZ_6"/>
    <property type="match status" value="1"/>
</dbReference>
<gene>
    <name evidence="8" type="ORF">LKD81_04655</name>
</gene>
<evidence type="ECO:0000313" key="9">
    <source>
        <dbReference type="Proteomes" id="UP001198182"/>
    </source>
</evidence>
<dbReference type="InterPro" id="IPR036034">
    <property type="entry name" value="PDZ_sf"/>
</dbReference>
<keyword evidence="9" id="KW-1185">Reference proteome</keyword>
<dbReference type="GO" id="GO:0008236">
    <property type="term" value="F:serine-type peptidase activity"/>
    <property type="evidence" value="ECO:0007669"/>
    <property type="project" value="UniProtKB-KW"/>
</dbReference>
<dbReference type="NCBIfam" id="TIGR00225">
    <property type="entry name" value="prc"/>
    <property type="match status" value="1"/>
</dbReference>
<organism evidence="8 9">
    <name type="scientific">Hominifimenecus microfluidus</name>
    <dbReference type="NCBI Taxonomy" id="2885348"/>
    <lineage>
        <taxon>Bacteria</taxon>
        <taxon>Bacillati</taxon>
        <taxon>Bacillota</taxon>
        <taxon>Clostridia</taxon>
        <taxon>Lachnospirales</taxon>
        <taxon>Lachnospiraceae</taxon>
        <taxon>Hominifimenecus</taxon>
    </lineage>
</organism>
<dbReference type="InterPro" id="IPR004447">
    <property type="entry name" value="Peptidase_S41A"/>
</dbReference>
<keyword evidence="6" id="KW-0732">Signal</keyword>
<comment type="similarity">
    <text evidence="1 5">Belongs to the peptidase S41A family.</text>
</comment>
<dbReference type="Gene3D" id="3.30.750.44">
    <property type="match status" value="1"/>
</dbReference>
<dbReference type="Pfam" id="PF22694">
    <property type="entry name" value="CtpB_N-like"/>
    <property type="match status" value="1"/>
</dbReference>
<reference evidence="8" key="1">
    <citation type="submission" date="2021-10" db="EMBL/GenBank/DDBJ databases">
        <title>Anaerobic single-cell dispensing facilitates the cultivation of human gut bacteria.</title>
        <authorList>
            <person name="Afrizal A."/>
        </authorList>
    </citation>
    <scope>NUCLEOTIDE SEQUENCE</scope>
    <source>
        <strain evidence="8">CLA-AA-H215</strain>
    </source>
</reference>
<dbReference type="CDD" id="cd07560">
    <property type="entry name" value="Peptidase_S41_CPP"/>
    <property type="match status" value="1"/>
</dbReference>
<evidence type="ECO:0000256" key="3">
    <source>
        <dbReference type="ARBA" id="ARBA00022801"/>
    </source>
</evidence>
<evidence type="ECO:0000259" key="7">
    <source>
        <dbReference type="PROSITE" id="PS50106"/>
    </source>
</evidence>
<dbReference type="SMART" id="SM00245">
    <property type="entry name" value="TSPc"/>
    <property type="match status" value="1"/>
</dbReference>
<dbReference type="CDD" id="cd06782">
    <property type="entry name" value="cpPDZ_CPP-like"/>
    <property type="match status" value="1"/>
</dbReference>
<evidence type="ECO:0000256" key="5">
    <source>
        <dbReference type="RuleBase" id="RU004404"/>
    </source>
</evidence>
<sequence>MKNRRYEKLLCGALLAGSLMLEACAGGNGAPANTTESTALVESAADASAAESTEAAGILDADVQDKVNQLQDLISENYLFEEDEEQVKESIYAGMIAGLNDPYSVYYTAEEYQKLMEHTNGTYCGIGALVTQNRETGIITVAKVFSGSPAEEGGLLPDDIFISVGDVDLGSMDLDLAISQYVKGEEGTQVTITVYRPSTGEYLDLTMTRRVVETPTVEHQMLAGNLGYIEVSQFDSVTADQFKAAVDDLEAQNMAGLIIDLRGNPGGVLDAVVSMMDYILPDDIGNYSKTGGNTTLIYTEDKNGDGDCYAASDGHSVDVPMVVLVNGNSASASEVFSGAMKDYGWATLVGTTTFGKGIVQSIFPLEDGTAVKLTVSSYYTPAGNNIHGTGIDPDVEIELDSELATKSNISVEEDNQIQKAVEMLTTGDGLVSHISSSKTVVTVEDTDGEAACKGQKHMQLTAQEAMEAILPALEQQGALACYQVQSHTETEELRSRQVQYQLVSGGDSSANDLINLDYDMGSGQVHSVLIQMSDRANAELAFCELIRAMAAAFGNTVSDADLTDTTTQIDALADGASLSMQSDIFSAQAGVIGGLTIIAVSASE</sequence>
<dbReference type="GO" id="GO:0006508">
    <property type="term" value="P:proteolysis"/>
    <property type="evidence" value="ECO:0007669"/>
    <property type="project" value="UniProtKB-KW"/>
</dbReference>
<feature type="chain" id="PRO_5042277377" evidence="6">
    <location>
        <begin position="26"/>
        <end position="604"/>
    </location>
</feature>
<dbReference type="SMART" id="SM00228">
    <property type="entry name" value="PDZ"/>
    <property type="match status" value="1"/>
</dbReference>
<dbReference type="SUPFAM" id="SSF52096">
    <property type="entry name" value="ClpP/crotonase"/>
    <property type="match status" value="1"/>
</dbReference>
<dbReference type="InterPro" id="IPR005151">
    <property type="entry name" value="Tail-specific_protease"/>
</dbReference>
<keyword evidence="2 5" id="KW-0645">Protease</keyword>
<name>A0AAE3JG20_9FIRM</name>
<evidence type="ECO:0000256" key="4">
    <source>
        <dbReference type="ARBA" id="ARBA00022825"/>
    </source>
</evidence>